<name>A0A9W4MDB2_9ACTN</name>
<feature type="region of interest" description="Disordered" evidence="1">
    <location>
        <begin position="1"/>
        <end position="25"/>
    </location>
</feature>
<dbReference type="Proteomes" id="UP001153328">
    <property type="component" value="Unassembled WGS sequence"/>
</dbReference>
<protein>
    <submittedName>
        <fullName evidence="2">Uncharacterized protein</fullName>
    </submittedName>
</protein>
<evidence type="ECO:0000256" key="1">
    <source>
        <dbReference type="SAM" id="MobiDB-lite"/>
    </source>
</evidence>
<comment type="caution">
    <text evidence="2">The sequence shown here is derived from an EMBL/GenBank/DDBJ whole genome shotgun (WGS) entry which is preliminary data.</text>
</comment>
<sequence>MDPQVTAVGKGDGDRRTLHRTASND</sequence>
<organism evidence="2 3">
    <name type="scientific">Actinacidiphila bryophytorum</name>
    <dbReference type="NCBI Taxonomy" id="1436133"/>
    <lineage>
        <taxon>Bacteria</taxon>
        <taxon>Bacillati</taxon>
        <taxon>Actinomycetota</taxon>
        <taxon>Actinomycetes</taxon>
        <taxon>Kitasatosporales</taxon>
        <taxon>Streptomycetaceae</taxon>
        <taxon>Actinacidiphila</taxon>
    </lineage>
</organism>
<reference evidence="2" key="1">
    <citation type="submission" date="2021-06" db="EMBL/GenBank/DDBJ databases">
        <authorList>
            <person name="Arsene-Ploetze F."/>
        </authorList>
    </citation>
    <scope>NUCLEOTIDE SEQUENCE</scope>
    <source>
        <strain evidence="2">SBRY1</strain>
    </source>
</reference>
<gene>
    <name evidence="2" type="ORF">SBRY_40578</name>
</gene>
<proteinExistence type="predicted"/>
<evidence type="ECO:0000313" key="2">
    <source>
        <dbReference type="EMBL" id="CAG7647083.1"/>
    </source>
</evidence>
<keyword evidence="3" id="KW-1185">Reference proteome</keyword>
<dbReference type="EMBL" id="CAJVAX010000018">
    <property type="protein sequence ID" value="CAG7647083.1"/>
    <property type="molecule type" value="Genomic_DNA"/>
</dbReference>
<dbReference type="AlphaFoldDB" id="A0A9W4MDB2"/>
<evidence type="ECO:0000313" key="3">
    <source>
        <dbReference type="Proteomes" id="UP001153328"/>
    </source>
</evidence>
<accession>A0A9W4MDB2</accession>